<dbReference type="PANTHER" id="PTHR15503:SF45">
    <property type="entry name" value="RNA-DIRECTED DNA POLYMERASE HOMOLOG"/>
    <property type="match status" value="1"/>
</dbReference>
<reference evidence="3" key="2">
    <citation type="submission" date="2025-08" db="UniProtKB">
        <authorList>
            <consortium name="RefSeq"/>
        </authorList>
    </citation>
    <scope>IDENTIFICATION</scope>
</reference>
<keyword evidence="2" id="KW-1185">Reference proteome</keyword>
<dbReference type="PANTHER" id="PTHR15503">
    <property type="entry name" value="LDOC1 RELATED"/>
    <property type="match status" value="1"/>
</dbReference>
<feature type="region of interest" description="Disordered" evidence="1">
    <location>
        <begin position="62"/>
        <end position="102"/>
    </location>
</feature>
<dbReference type="InterPro" id="IPR032567">
    <property type="entry name" value="RTL1-rel"/>
</dbReference>
<feature type="compositionally biased region" description="Basic and acidic residues" evidence="1">
    <location>
        <begin position="62"/>
        <end position="82"/>
    </location>
</feature>
<name>A0ABM3BJE2_GOSHI</name>
<organism evidence="2 3">
    <name type="scientific">Gossypium hirsutum</name>
    <name type="common">Upland cotton</name>
    <name type="synonym">Gossypium mexicanum</name>
    <dbReference type="NCBI Taxonomy" id="3635"/>
    <lineage>
        <taxon>Eukaryota</taxon>
        <taxon>Viridiplantae</taxon>
        <taxon>Streptophyta</taxon>
        <taxon>Embryophyta</taxon>
        <taxon>Tracheophyta</taxon>
        <taxon>Spermatophyta</taxon>
        <taxon>Magnoliopsida</taxon>
        <taxon>eudicotyledons</taxon>
        <taxon>Gunneridae</taxon>
        <taxon>Pentapetalae</taxon>
        <taxon>rosids</taxon>
        <taxon>malvids</taxon>
        <taxon>Malvales</taxon>
        <taxon>Malvaceae</taxon>
        <taxon>Malvoideae</taxon>
        <taxon>Gossypium</taxon>
    </lineage>
</organism>
<dbReference type="Gene3D" id="2.40.70.10">
    <property type="entry name" value="Acid Proteases"/>
    <property type="match status" value="1"/>
</dbReference>
<sequence length="316" mass="35683">MAKYEAKFLRLSHYARGMVASKYKRCIRFEDGVRDKLRVLITPHRERNFSTLVEKAKIAEEVKHAEHQNRDLERGKNKRDSEPSSSTQRPKKKARTNGPIRAGPFVTITGLQPCTDYGRRHQGKCWRRTGACLRCGSLKHCIRECLLRANQMQALGTGTAQPQRGVQQPPRVHGQAKDGNGMGRGQRVPSRDIGSTHSYIASNISGNLGISVESTTSEVRILSLLGQSVRVSKLYRNIPLEVQGAIFLADLIELPFGEFNLILGMDWLVKHHVSLDCATKRVVPMTEEDKEVVMIEERYNYLSNVISVVRKDVRHS</sequence>
<feature type="region of interest" description="Disordered" evidence="1">
    <location>
        <begin position="159"/>
        <end position="188"/>
    </location>
</feature>
<dbReference type="RefSeq" id="XP_040967176.1">
    <property type="nucleotide sequence ID" value="XM_041111242.1"/>
</dbReference>
<gene>
    <name evidence="3" type="primary">LOC121228102</name>
</gene>
<accession>A0ABM3BJE2</accession>
<dbReference type="GeneID" id="121228102"/>
<dbReference type="Proteomes" id="UP000818029">
    <property type="component" value="Chromosome A04"/>
</dbReference>
<protein>
    <submittedName>
        <fullName evidence="3">Uncharacterized protein</fullName>
    </submittedName>
</protein>
<evidence type="ECO:0000313" key="3">
    <source>
        <dbReference type="RefSeq" id="XP_040967176.1"/>
    </source>
</evidence>
<evidence type="ECO:0000256" key="1">
    <source>
        <dbReference type="SAM" id="MobiDB-lite"/>
    </source>
</evidence>
<dbReference type="InterPro" id="IPR021109">
    <property type="entry name" value="Peptidase_aspartic_dom_sf"/>
</dbReference>
<proteinExistence type="predicted"/>
<dbReference type="CDD" id="cd00303">
    <property type="entry name" value="retropepsin_like"/>
    <property type="match status" value="1"/>
</dbReference>
<evidence type="ECO:0000313" key="2">
    <source>
        <dbReference type="Proteomes" id="UP000818029"/>
    </source>
</evidence>
<feature type="compositionally biased region" description="Low complexity" evidence="1">
    <location>
        <begin position="161"/>
        <end position="172"/>
    </location>
</feature>
<dbReference type="Pfam" id="PF08284">
    <property type="entry name" value="RVP_2"/>
    <property type="match status" value="1"/>
</dbReference>
<reference evidence="2" key="1">
    <citation type="journal article" date="2020" name="Nat. Genet.">
        <title>Genomic diversifications of five Gossypium allopolyploid species and their impact on cotton improvement.</title>
        <authorList>
            <person name="Chen Z.J."/>
            <person name="Sreedasyam A."/>
            <person name="Ando A."/>
            <person name="Song Q."/>
            <person name="De Santiago L.M."/>
            <person name="Hulse-Kemp A.M."/>
            <person name="Ding M."/>
            <person name="Ye W."/>
            <person name="Kirkbride R.C."/>
            <person name="Jenkins J."/>
            <person name="Plott C."/>
            <person name="Lovell J."/>
            <person name="Lin Y.M."/>
            <person name="Vaughn R."/>
            <person name="Liu B."/>
            <person name="Simpson S."/>
            <person name="Scheffler B.E."/>
            <person name="Wen L."/>
            <person name="Saski C.A."/>
            <person name="Grover C.E."/>
            <person name="Hu G."/>
            <person name="Conover J.L."/>
            <person name="Carlson J.W."/>
            <person name="Shu S."/>
            <person name="Boston L.B."/>
            <person name="Williams M."/>
            <person name="Peterson D.G."/>
            <person name="McGee K."/>
            <person name="Jones D.C."/>
            <person name="Wendel J.F."/>
            <person name="Stelly D.M."/>
            <person name="Grimwood J."/>
            <person name="Schmutz J."/>
        </authorList>
    </citation>
    <scope>NUCLEOTIDE SEQUENCE [LARGE SCALE GENOMIC DNA]</scope>
    <source>
        <strain evidence="2">cv. TM-1</strain>
    </source>
</reference>